<evidence type="ECO:0000256" key="1">
    <source>
        <dbReference type="ARBA" id="ARBA00001917"/>
    </source>
</evidence>
<dbReference type="EMBL" id="FOMT01000002">
    <property type="protein sequence ID" value="SFE23498.1"/>
    <property type="molecule type" value="Genomic_DNA"/>
</dbReference>
<sequence length="223" mass="25587">MNTALKKKEILDAFAFRHATKEFDPNRKIPDEDFQFILETGRLSPSSVGFEAWKFLVVQNEEIRTKIREVAFGGKGQLPTASHLVILLARKDVRYDSKYVEYIYKKVKGLSDEAFKTIPVVYKEFQENDLHILDNERTLIDWASKQTYIPLANMMTAAAQIGIDSCPMEGFNKEKVTKVLKDAGVLDDEVYDLSVMVTFGYRAADPKHPQARRPIDEVVEWVH</sequence>
<dbReference type="InterPro" id="IPR029479">
    <property type="entry name" value="Nitroreductase"/>
</dbReference>
<dbReference type="AlphaFoldDB" id="A0A1I1YWY3"/>
<protein>
    <submittedName>
        <fullName evidence="8">Nitroreductase</fullName>
    </submittedName>
</protein>
<evidence type="ECO:0000313" key="8">
    <source>
        <dbReference type="EMBL" id="SFE23498.1"/>
    </source>
</evidence>
<dbReference type="RefSeq" id="WP_091185907.1">
    <property type="nucleotide sequence ID" value="NZ_FOMT01000002.1"/>
</dbReference>
<evidence type="ECO:0000256" key="5">
    <source>
        <dbReference type="ARBA" id="ARBA00022857"/>
    </source>
</evidence>
<evidence type="ECO:0000256" key="2">
    <source>
        <dbReference type="ARBA" id="ARBA00007118"/>
    </source>
</evidence>
<keyword evidence="6" id="KW-0560">Oxidoreductase</keyword>
<reference evidence="9" key="1">
    <citation type="submission" date="2016-10" db="EMBL/GenBank/DDBJ databases">
        <authorList>
            <person name="Varghese N."/>
            <person name="Submissions S."/>
        </authorList>
    </citation>
    <scope>NUCLEOTIDE SEQUENCE [LARGE SCALE GENOMIC DNA]</scope>
    <source>
        <strain evidence="9">CGMCC 1.10784</strain>
    </source>
</reference>
<dbReference type="InterPro" id="IPR033878">
    <property type="entry name" value="NfsB-like"/>
</dbReference>
<evidence type="ECO:0000313" key="9">
    <source>
        <dbReference type="Proteomes" id="UP000198855"/>
    </source>
</evidence>
<keyword evidence="5" id="KW-0521">NADP</keyword>
<dbReference type="Gene3D" id="3.40.109.10">
    <property type="entry name" value="NADH Oxidase"/>
    <property type="match status" value="1"/>
</dbReference>
<dbReference type="STRING" id="1045775.SAMN05216378_2834"/>
<comment type="cofactor">
    <cofactor evidence="1">
        <name>FMN</name>
        <dbReference type="ChEBI" id="CHEBI:58210"/>
    </cofactor>
</comment>
<proteinExistence type="inferred from homology"/>
<keyword evidence="4" id="KW-0288">FMN</keyword>
<evidence type="ECO:0000256" key="4">
    <source>
        <dbReference type="ARBA" id="ARBA00022643"/>
    </source>
</evidence>
<evidence type="ECO:0000256" key="3">
    <source>
        <dbReference type="ARBA" id="ARBA00022630"/>
    </source>
</evidence>
<feature type="domain" description="Nitroreductase" evidence="7">
    <location>
        <begin position="16"/>
        <end position="201"/>
    </location>
</feature>
<dbReference type="Pfam" id="PF00881">
    <property type="entry name" value="Nitroreductase"/>
    <property type="match status" value="1"/>
</dbReference>
<keyword evidence="9" id="KW-1185">Reference proteome</keyword>
<comment type="similarity">
    <text evidence="2">Belongs to the nitroreductase family.</text>
</comment>
<name>A0A1I1YWY3_9BACL</name>
<organism evidence="8 9">
    <name type="scientific">Paenibacillus catalpae</name>
    <dbReference type="NCBI Taxonomy" id="1045775"/>
    <lineage>
        <taxon>Bacteria</taxon>
        <taxon>Bacillati</taxon>
        <taxon>Bacillota</taxon>
        <taxon>Bacilli</taxon>
        <taxon>Bacillales</taxon>
        <taxon>Paenibacillaceae</taxon>
        <taxon>Paenibacillus</taxon>
    </lineage>
</organism>
<dbReference type="PANTHER" id="PTHR43673">
    <property type="entry name" value="NAD(P)H NITROREDUCTASE YDGI-RELATED"/>
    <property type="match status" value="1"/>
</dbReference>
<evidence type="ECO:0000259" key="7">
    <source>
        <dbReference type="Pfam" id="PF00881"/>
    </source>
</evidence>
<keyword evidence="3" id="KW-0285">Flavoprotein</keyword>
<dbReference type="Proteomes" id="UP000198855">
    <property type="component" value="Unassembled WGS sequence"/>
</dbReference>
<dbReference type="GO" id="GO:0016491">
    <property type="term" value="F:oxidoreductase activity"/>
    <property type="evidence" value="ECO:0007669"/>
    <property type="project" value="UniProtKB-KW"/>
</dbReference>
<evidence type="ECO:0000256" key="6">
    <source>
        <dbReference type="ARBA" id="ARBA00023002"/>
    </source>
</evidence>
<accession>A0A1I1YWY3</accession>
<dbReference type="InterPro" id="IPR000415">
    <property type="entry name" value="Nitroreductase-like"/>
</dbReference>
<dbReference type="SUPFAM" id="SSF55469">
    <property type="entry name" value="FMN-dependent nitroreductase-like"/>
    <property type="match status" value="1"/>
</dbReference>
<gene>
    <name evidence="8" type="ORF">SAMN05216378_2834</name>
</gene>
<dbReference type="CDD" id="cd02149">
    <property type="entry name" value="NfsB-like"/>
    <property type="match status" value="1"/>
</dbReference>
<dbReference type="PANTHER" id="PTHR43673:SF2">
    <property type="entry name" value="NITROREDUCTASE"/>
    <property type="match status" value="1"/>
</dbReference>
<dbReference type="OrthoDB" id="9809288at2"/>